<organism evidence="2 3">
    <name type="scientific">Alkalispirochaeta americana</name>
    <dbReference type="NCBI Taxonomy" id="159291"/>
    <lineage>
        <taxon>Bacteria</taxon>
        <taxon>Pseudomonadati</taxon>
        <taxon>Spirochaetota</taxon>
        <taxon>Spirochaetia</taxon>
        <taxon>Spirochaetales</taxon>
        <taxon>Spirochaetaceae</taxon>
        <taxon>Alkalispirochaeta</taxon>
    </lineage>
</organism>
<keyword evidence="3" id="KW-1185">Reference proteome</keyword>
<sequence>MSQSEIILYKTEDGAVKIDTIFQNETIWLTQKKMAELFDVQRPAITKHLKNIFESGELDEKVVSSILEHTTQHGAIVGKTQTKETKYYNLDAIIAVGYRVNSNRATQFRIWATAILKEYIIKGFAMDDERLKQSERWDYFDEWLERIRDIRASERRFYQKIRDIYTTAIDYDKTSEAAQIFFKKYRIKCSGRLPVKPPQN</sequence>
<dbReference type="EMBL" id="FTMS01000020">
    <property type="protein sequence ID" value="SIQ96543.1"/>
    <property type="molecule type" value="Genomic_DNA"/>
</dbReference>
<accession>A0A1N6X2K1</accession>
<evidence type="ECO:0000313" key="3">
    <source>
        <dbReference type="Proteomes" id="UP000186400"/>
    </source>
</evidence>
<evidence type="ECO:0000259" key="1">
    <source>
        <dbReference type="PROSITE" id="PS51750"/>
    </source>
</evidence>
<dbReference type="InterPro" id="IPR003497">
    <property type="entry name" value="BRO_N_domain"/>
</dbReference>
<gene>
    <name evidence="2" type="ORF">SAMN05920897_1202</name>
</gene>
<dbReference type="PANTHER" id="PTHR35810:SF1">
    <property type="entry name" value="CYTOPLASMIC PROTEIN"/>
    <property type="match status" value="1"/>
</dbReference>
<dbReference type="Pfam" id="PF13310">
    <property type="entry name" value="Virulence_RhuM"/>
    <property type="match status" value="1"/>
</dbReference>
<dbReference type="STRING" id="159291.SAMN05920897_1202"/>
<dbReference type="Proteomes" id="UP000186400">
    <property type="component" value="Unassembled WGS sequence"/>
</dbReference>
<name>A0A1N6X2K1_9SPIO</name>
<dbReference type="PANTHER" id="PTHR35810">
    <property type="entry name" value="CYTOPLASMIC PROTEIN-RELATED"/>
    <property type="match status" value="1"/>
</dbReference>
<dbReference type="PROSITE" id="PS51750">
    <property type="entry name" value="BRO_N"/>
    <property type="match status" value="1"/>
</dbReference>
<reference evidence="2 3" key="1">
    <citation type="submission" date="2017-01" db="EMBL/GenBank/DDBJ databases">
        <authorList>
            <person name="Mah S.A."/>
            <person name="Swanson W.J."/>
            <person name="Moy G.W."/>
            <person name="Vacquier V.D."/>
        </authorList>
    </citation>
    <scope>NUCLEOTIDE SEQUENCE [LARGE SCALE GENOMIC DNA]</scope>
    <source>
        <strain evidence="2 3">ASpG1</strain>
    </source>
</reference>
<evidence type="ECO:0000313" key="2">
    <source>
        <dbReference type="EMBL" id="SIQ96543.1"/>
    </source>
</evidence>
<dbReference type="InterPro" id="IPR011204">
    <property type="entry name" value="Virulence_RhuM-like"/>
</dbReference>
<dbReference type="AlphaFoldDB" id="A0A1N6X2K1"/>
<protein>
    <submittedName>
        <fullName evidence="2">Virulence protein RhuM family protein</fullName>
    </submittedName>
</protein>
<proteinExistence type="predicted"/>
<dbReference type="RefSeq" id="WP_076489780.1">
    <property type="nucleotide sequence ID" value="NZ_FTMS01000020.1"/>
</dbReference>
<feature type="domain" description="Bro-N" evidence="1">
    <location>
        <begin position="3"/>
        <end position="123"/>
    </location>
</feature>